<accession>A0A0F9JEK7</accession>
<gene>
    <name evidence="1" type="ORF">LCGC14_1462800</name>
</gene>
<dbReference type="AlphaFoldDB" id="A0A0F9JEK7"/>
<dbReference type="EMBL" id="LAZR01010204">
    <property type="protein sequence ID" value="KKM68249.1"/>
    <property type="molecule type" value="Genomic_DNA"/>
</dbReference>
<sequence>MKRGWYFCSGTCGYVVEFNKSAPCRTDHSCRCPGTMRYLEMTDDEYDKYKDLIEERGVLEFAKSLPSQRPLRKELVAKWEKEMGIK</sequence>
<protein>
    <submittedName>
        <fullName evidence="1">Uncharacterized protein</fullName>
    </submittedName>
</protein>
<name>A0A0F9JEK7_9ZZZZ</name>
<proteinExistence type="predicted"/>
<organism evidence="1">
    <name type="scientific">marine sediment metagenome</name>
    <dbReference type="NCBI Taxonomy" id="412755"/>
    <lineage>
        <taxon>unclassified sequences</taxon>
        <taxon>metagenomes</taxon>
        <taxon>ecological metagenomes</taxon>
    </lineage>
</organism>
<comment type="caution">
    <text evidence="1">The sequence shown here is derived from an EMBL/GenBank/DDBJ whole genome shotgun (WGS) entry which is preliminary data.</text>
</comment>
<reference evidence="1" key="1">
    <citation type="journal article" date="2015" name="Nature">
        <title>Complex archaea that bridge the gap between prokaryotes and eukaryotes.</title>
        <authorList>
            <person name="Spang A."/>
            <person name="Saw J.H."/>
            <person name="Jorgensen S.L."/>
            <person name="Zaremba-Niedzwiedzka K."/>
            <person name="Martijn J."/>
            <person name="Lind A.E."/>
            <person name="van Eijk R."/>
            <person name="Schleper C."/>
            <person name="Guy L."/>
            <person name="Ettema T.J."/>
        </authorList>
    </citation>
    <scope>NUCLEOTIDE SEQUENCE</scope>
</reference>
<evidence type="ECO:0000313" key="1">
    <source>
        <dbReference type="EMBL" id="KKM68249.1"/>
    </source>
</evidence>